<dbReference type="PANTHER" id="PTHR34115:SF17">
    <property type="entry name" value="PROTEIN, PUTATIVE-RELATED"/>
    <property type="match status" value="1"/>
</dbReference>
<evidence type="ECO:0008006" key="4">
    <source>
        <dbReference type="Google" id="ProtNLM"/>
    </source>
</evidence>
<keyword evidence="1" id="KW-0812">Transmembrane</keyword>
<keyword evidence="3" id="KW-1185">Reference proteome</keyword>
<dbReference type="InterPro" id="IPR053258">
    <property type="entry name" value="Ca-permeable_cation_channel"/>
</dbReference>
<dbReference type="AlphaFoldDB" id="A0A151UAJ6"/>
<feature type="transmembrane region" description="Helical" evidence="1">
    <location>
        <begin position="59"/>
        <end position="80"/>
    </location>
</feature>
<name>A0A151UAJ6_CAJCA</name>
<sequence length="134" mass="15012">MNKSKAYIVLIALELASIGIKYQVSVTNPFQQSTPTKLFFVTAICCHVLASNADMSLPATLITFHVSGIVACQTLLWILLAEFRWFCVINFILLLELRFCYFNYIANITQLLPGTLSNADQMPNMEGQNVHPLP</sequence>
<dbReference type="Gramene" id="C.cajan_19857.t">
    <property type="protein sequence ID" value="C.cajan_19857.t.cds1"/>
    <property type="gene ID" value="C.cajan_19857"/>
</dbReference>
<gene>
    <name evidence="2" type="ORF">KK1_020444</name>
</gene>
<protein>
    <recommendedName>
        <fullName evidence="4">Transmembrane protein</fullName>
    </recommendedName>
</protein>
<dbReference type="EMBL" id="CM003603">
    <property type="protein sequence ID" value="KYP76211.1"/>
    <property type="molecule type" value="Genomic_DNA"/>
</dbReference>
<reference evidence="2 3" key="1">
    <citation type="journal article" date="2012" name="Nat. Biotechnol.">
        <title>Draft genome sequence of pigeonpea (Cajanus cajan), an orphan legume crop of resource-poor farmers.</title>
        <authorList>
            <person name="Varshney R.K."/>
            <person name="Chen W."/>
            <person name="Li Y."/>
            <person name="Bharti A.K."/>
            <person name="Saxena R.K."/>
            <person name="Schlueter J.A."/>
            <person name="Donoghue M.T."/>
            <person name="Azam S."/>
            <person name="Fan G."/>
            <person name="Whaley A.M."/>
            <person name="Farmer A.D."/>
            <person name="Sheridan J."/>
            <person name="Iwata A."/>
            <person name="Tuteja R."/>
            <person name="Penmetsa R.V."/>
            <person name="Wu W."/>
            <person name="Upadhyaya H.D."/>
            <person name="Yang S.P."/>
            <person name="Shah T."/>
            <person name="Saxena K.B."/>
            <person name="Michael T."/>
            <person name="McCombie W.R."/>
            <person name="Yang B."/>
            <person name="Zhang G."/>
            <person name="Yang H."/>
            <person name="Wang J."/>
            <person name="Spillane C."/>
            <person name="Cook D.R."/>
            <person name="May G.D."/>
            <person name="Xu X."/>
            <person name="Jackson S.A."/>
        </authorList>
    </citation>
    <scope>NUCLEOTIDE SEQUENCE [LARGE SCALE GENOMIC DNA]</scope>
    <source>
        <strain evidence="3">cv. Asha</strain>
    </source>
</reference>
<accession>A0A151UAJ6</accession>
<dbReference type="PANTHER" id="PTHR34115">
    <property type="entry name" value="PROTEIN, PUTATIVE-RELATED"/>
    <property type="match status" value="1"/>
</dbReference>
<keyword evidence="1" id="KW-0472">Membrane</keyword>
<dbReference type="OMA" id="PNIESHD"/>
<feature type="transmembrane region" description="Helical" evidence="1">
    <location>
        <begin position="87"/>
        <end position="106"/>
    </location>
</feature>
<proteinExistence type="predicted"/>
<evidence type="ECO:0000256" key="1">
    <source>
        <dbReference type="SAM" id="Phobius"/>
    </source>
</evidence>
<keyword evidence="1" id="KW-1133">Transmembrane helix</keyword>
<feature type="transmembrane region" description="Helical" evidence="1">
    <location>
        <begin position="6"/>
        <end position="24"/>
    </location>
</feature>
<organism evidence="2 3">
    <name type="scientific">Cajanus cajan</name>
    <name type="common">Pigeon pea</name>
    <name type="synonym">Cajanus indicus</name>
    <dbReference type="NCBI Taxonomy" id="3821"/>
    <lineage>
        <taxon>Eukaryota</taxon>
        <taxon>Viridiplantae</taxon>
        <taxon>Streptophyta</taxon>
        <taxon>Embryophyta</taxon>
        <taxon>Tracheophyta</taxon>
        <taxon>Spermatophyta</taxon>
        <taxon>Magnoliopsida</taxon>
        <taxon>eudicotyledons</taxon>
        <taxon>Gunneridae</taxon>
        <taxon>Pentapetalae</taxon>
        <taxon>rosids</taxon>
        <taxon>fabids</taxon>
        <taxon>Fabales</taxon>
        <taxon>Fabaceae</taxon>
        <taxon>Papilionoideae</taxon>
        <taxon>50 kb inversion clade</taxon>
        <taxon>NPAAA clade</taxon>
        <taxon>indigoferoid/millettioid clade</taxon>
        <taxon>Phaseoleae</taxon>
        <taxon>Cajanus</taxon>
    </lineage>
</organism>
<evidence type="ECO:0000313" key="3">
    <source>
        <dbReference type="Proteomes" id="UP000075243"/>
    </source>
</evidence>
<dbReference type="Proteomes" id="UP000075243">
    <property type="component" value="Chromosome 1"/>
</dbReference>
<evidence type="ECO:0000313" key="2">
    <source>
        <dbReference type="EMBL" id="KYP76211.1"/>
    </source>
</evidence>